<dbReference type="RefSeq" id="WP_031589108.1">
    <property type="nucleotide sequence ID" value="NZ_JNKN01000012.1"/>
</dbReference>
<evidence type="ECO:0000256" key="1">
    <source>
        <dbReference type="SAM" id="SignalP"/>
    </source>
</evidence>
<evidence type="ECO:0000313" key="3">
    <source>
        <dbReference type="Proteomes" id="UP000051841"/>
    </source>
</evidence>
<feature type="chain" id="PRO_5039382956" description="Alpha/beta hydrolase" evidence="1">
    <location>
        <begin position="21"/>
        <end position="293"/>
    </location>
</feature>
<sequence>MKNKKWLVGGVVAGAFASVAAMYKATSEFAKDMLYRNEIDRTDLDVLDVEEMQLKNEEGMVLYGYLIKHNHADRTLIMLHEIKENASSLIECAQHFEKMLPETNIVLLDSESHGMSDGYLRSFGEKDAKNLILWNRFLLKKLGSQQRFILYGKNLGANAILRASATRELQNVSAIVSDGACDNVSHYLTDLLFKKYKINSKFSAPILRRVIKQESGLDIKRLDAVEDVKNNTIPTIFIHSKNEKNVNFKRVFDLYNNNASDASLFPIKENHFYEMNQDESYSNLLKDFLAKHI</sequence>
<keyword evidence="3" id="KW-1185">Reference proteome</keyword>
<dbReference type="InterPro" id="IPR029058">
    <property type="entry name" value="AB_hydrolase_fold"/>
</dbReference>
<evidence type="ECO:0000313" key="2">
    <source>
        <dbReference type="EMBL" id="KRN50254.1"/>
    </source>
</evidence>
<organism evidence="2 3">
    <name type="scientific">Kandleria vitulina DSM 20405</name>
    <dbReference type="NCBI Taxonomy" id="1410657"/>
    <lineage>
        <taxon>Bacteria</taxon>
        <taxon>Bacillati</taxon>
        <taxon>Bacillota</taxon>
        <taxon>Erysipelotrichia</taxon>
        <taxon>Erysipelotrichales</taxon>
        <taxon>Coprobacillaceae</taxon>
        <taxon>Kandleria</taxon>
    </lineage>
</organism>
<proteinExistence type="predicted"/>
<feature type="signal peptide" evidence="1">
    <location>
        <begin position="1"/>
        <end position="20"/>
    </location>
</feature>
<reference evidence="2 3" key="1">
    <citation type="journal article" date="2015" name="Genome Announc.">
        <title>Expanding the biotechnology potential of lactobacilli through comparative genomics of 213 strains and associated genera.</title>
        <authorList>
            <person name="Sun Z."/>
            <person name="Harris H.M."/>
            <person name="McCann A."/>
            <person name="Guo C."/>
            <person name="Argimon S."/>
            <person name="Zhang W."/>
            <person name="Yang X."/>
            <person name="Jeffery I.B."/>
            <person name="Cooney J.C."/>
            <person name="Kagawa T.F."/>
            <person name="Liu W."/>
            <person name="Song Y."/>
            <person name="Salvetti E."/>
            <person name="Wrobel A."/>
            <person name="Rasinkangas P."/>
            <person name="Parkhill J."/>
            <person name="Rea M.C."/>
            <person name="O'Sullivan O."/>
            <person name="Ritari J."/>
            <person name="Douillard F.P."/>
            <person name="Paul Ross R."/>
            <person name="Yang R."/>
            <person name="Briner A.E."/>
            <person name="Felis G.E."/>
            <person name="de Vos W.M."/>
            <person name="Barrangou R."/>
            <person name="Klaenhammer T.R."/>
            <person name="Caufield P.W."/>
            <person name="Cui Y."/>
            <person name="Zhang H."/>
            <person name="O'Toole P.W."/>
        </authorList>
    </citation>
    <scope>NUCLEOTIDE SEQUENCE [LARGE SCALE GENOMIC DNA]</scope>
    <source>
        <strain evidence="2 3">DSM 20405</strain>
    </source>
</reference>
<dbReference type="EMBL" id="JQBL01000011">
    <property type="protein sequence ID" value="KRN50254.1"/>
    <property type="molecule type" value="Genomic_DNA"/>
</dbReference>
<dbReference type="SUPFAM" id="SSF53474">
    <property type="entry name" value="alpha/beta-Hydrolases"/>
    <property type="match status" value="1"/>
</dbReference>
<evidence type="ECO:0008006" key="4">
    <source>
        <dbReference type="Google" id="ProtNLM"/>
    </source>
</evidence>
<dbReference type="Gene3D" id="3.40.50.1820">
    <property type="entry name" value="alpha/beta hydrolase"/>
    <property type="match status" value="1"/>
</dbReference>
<dbReference type="PANTHER" id="PTHR43358:SF4">
    <property type="entry name" value="ALPHA_BETA HYDROLASE FOLD-1 DOMAIN-CONTAINING PROTEIN"/>
    <property type="match status" value="1"/>
</dbReference>
<dbReference type="PATRIC" id="fig|1410657.5.peg.277"/>
<dbReference type="AlphaFoldDB" id="A0A0R2HD85"/>
<keyword evidence="1" id="KW-0732">Signal</keyword>
<name>A0A0R2HD85_9FIRM</name>
<comment type="caution">
    <text evidence="2">The sequence shown here is derived from an EMBL/GenBank/DDBJ whole genome shotgun (WGS) entry which is preliminary data.</text>
</comment>
<gene>
    <name evidence="2" type="ORF">IV49_GL000264</name>
</gene>
<accession>A0A0R2HD85</accession>
<dbReference type="PANTHER" id="PTHR43358">
    <property type="entry name" value="ALPHA/BETA-HYDROLASE"/>
    <property type="match status" value="1"/>
</dbReference>
<dbReference type="InterPro" id="IPR052920">
    <property type="entry name" value="DNA-binding_regulatory"/>
</dbReference>
<dbReference type="Proteomes" id="UP000051841">
    <property type="component" value="Unassembled WGS sequence"/>
</dbReference>
<protein>
    <recommendedName>
        <fullName evidence="4">Alpha/beta hydrolase</fullName>
    </recommendedName>
</protein>